<comment type="caution">
    <text evidence="2">The sequence shown here is derived from an EMBL/GenBank/DDBJ whole genome shotgun (WGS) entry which is preliminary data.</text>
</comment>
<dbReference type="AlphaFoldDB" id="A0A0F8VUN5"/>
<accession>A0A0F8VUN5</accession>
<keyword evidence="1" id="KW-1133">Transmembrane helix</keyword>
<keyword evidence="1" id="KW-0812">Transmembrane</keyword>
<reference evidence="2" key="1">
    <citation type="journal article" date="2015" name="Nature">
        <title>Complex archaea that bridge the gap between prokaryotes and eukaryotes.</title>
        <authorList>
            <person name="Spang A."/>
            <person name="Saw J.H."/>
            <person name="Jorgensen S.L."/>
            <person name="Zaremba-Niedzwiedzka K."/>
            <person name="Martijn J."/>
            <person name="Lind A.E."/>
            <person name="van Eijk R."/>
            <person name="Schleper C."/>
            <person name="Guy L."/>
            <person name="Ettema T.J."/>
        </authorList>
    </citation>
    <scope>NUCLEOTIDE SEQUENCE</scope>
</reference>
<protein>
    <submittedName>
        <fullName evidence="2">Uncharacterized protein</fullName>
    </submittedName>
</protein>
<gene>
    <name evidence="2" type="ORF">LCGC14_3148900</name>
</gene>
<feature type="transmembrane region" description="Helical" evidence="1">
    <location>
        <begin position="27"/>
        <end position="48"/>
    </location>
</feature>
<keyword evidence="1" id="KW-0472">Membrane</keyword>
<proteinExistence type="predicted"/>
<evidence type="ECO:0000256" key="1">
    <source>
        <dbReference type="SAM" id="Phobius"/>
    </source>
</evidence>
<organism evidence="2">
    <name type="scientific">marine sediment metagenome</name>
    <dbReference type="NCBI Taxonomy" id="412755"/>
    <lineage>
        <taxon>unclassified sequences</taxon>
        <taxon>metagenomes</taxon>
        <taxon>ecological metagenomes</taxon>
    </lineage>
</organism>
<sequence length="67" mass="7351">MRNVFSVLLGLVGLGRGTMLALDGYYYIGVILVVPSLFLLAITALIIFKGRGTRDENALSRETDRGY</sequence>
<dbReference type="EMBL" id="LAZR01069262">
    <property type="protein sequence ID" value="KKK48063.1"/>
    <property type="molecule type" value="Genomic_DNA"/>
</dbReference>
<name>A0A0F8VUN5_9ZZZZ</name>
<evidence type="ECO:0000313" key="2">
    <source>
        <dbReference type="EMBL" id="KKK48063.1"/>
    </source>
</evidence>